<evidence type="ECO:0000313" key="3">
    <source>
        <dbReference type="EMBL" id="RXZ44556.1"/>
    </source>
</evidence>
<evidence type="ECO:0000256" key="1">
    <source>
        <dbReference type="SAM" id="MobiDB-lite"/>
    </source>
</evidence>
<sequence>MKKTALALTLLLFAGLAHADASSDSHARQLQGYEPPATRDKIAVSPQELAPPPAPKSAEERKAADDYAGKVLQMNRKR</sequence>
<organism evidence="3 4">
    <name type="scientific">Crenobacter cavernae</name>
    <dbReference type="NCBI Taxonomy" id="2290923"/>
    <lineage>
        <taxon>Bacteria</taxon>
        <taxon>Pseudomonadati</taxon>
        <taxon>Pseudomonadota</taxon>
        <taxon>Betaproteobacteria</taxon>
        <taxon>Neisseriales</taxon>
        <taxon>Neisseriaceae</taxon>
        <taxon>Crenobacter</taxon>
    </lineage>
</organism>
<dbReference type="RefSeq" id="WP_129212107.1">
    <property type="nucleotide sequence ID" value="NZ_REGR01000003.1"/>
</dbReference>
<dbReference type="EMBL" id="REGR01000003">
    <property type="protein sequence ID" value="RXZ44556.1"/>
    <property type="molecule type" value="Genomic_DNA"/>
</dbReference>
<evidence type="ECO:0008006" key="5">
    <source>
        <dbReference type="Google" id="ProtNLM"/>
    </source>
</evidence>
<keyword evidence="2" id="KW-0732">Signal</keyword>
<comment type="caution">
    <text evidence="3">The sequence shown here is derived from an EMBL/GenBank/DDBJ whole genome shotgun (WGS) entry which is preliminary data.</text>
</comment>
<evidence type="ECO:0000313" key="4">
    <source>
        <dbReference type="Proteomes" id="UP000290682"/>
    </source>
</evidence>
<gene>
    <name evidence="3" type="ORF">EBB06_05510</name>
</gene>
<feature type="region of interest" description="Disordered" evidence="1">
    <location>
        <begin position="23"/>
        <end position="78"/>
    </location>
</feature>
<proteinExistence type="predicted"/>
<feature type="signal peptide" evidence="2">
    <location>
        <begin position="1"/>
        <end position="19"/>
    </location>
</feature>
<feature type="chain" id="PRO_5045148716" description="DUF4148 domain-containing protein" evidence="2">
    <location>
        <begin position="20"/>
        <end position="78"/>
    </location>
</feature>
<feature type="compositionally biased region" description="Basic and acidic residues" evidence="1">
    <location>
        <begin position="57"/>
        <end position="68"/>
    </location>
</feature>
<accession>A0ABY0FHY1</accession>
<keyword evidence="4" id="KW-1185">Reference proteome</keyword>
<protein>
    <recommendedName>
        <fullName evidence="5">DUF4148 domain-containing protein</fullName>
    </recommendedName>
</protein>
<evidence type="ECO:0000256" key="2">
    <source>
        <dbReference type="SAM" id="SignalP"/>
    </source>
</evidence>
<dbReference type="Proteomes" id="UP000290682">
    <property type="component" value="Unassembled WGS sequence"/>
</dbReference>
<name>A0ABY0FHY1_9NEIS</name>
<reference evidence="3 4" key="1">
    <citation type="submission" date="2018-10" db="EMBL/GenBank/DDBJ databases">
        <title>Draft genome of Fastidiocella sp. strain 375T, a bacterium isolated from a karstic cave dripping water.</title>
        <authorList>
            <person name="Coelho C."/>
            <person name="Verissimo A."/>
            <person name="Tiago I."/>
        </authorList>
    </citation>
    <scope>NUCLEOTIDE SEQUENCE [LARGE SCALE GENOMIC DNA]</scope>
    <source>
        <strain evidence="3 4">CAVE-375</strain>
    </source>
</reference>